<evidence type="ECO:0000313" key="10">
    <source>
        <dbReference type="Proteomes" id="UP001605036"/>
    </source>
</evidence>
<dbReference type="Gene3D" id="3.30.200.20">
    <property type="entry name" value="Phosphorylase Kinase, domain 1"/>
    <property type="match status" value="1"/>
</dbReference>
<evidence type="ECO:0000256" key="3">
    <source>
        <dbReference type="ARBA" id="ARBA00022777"/>
    </source>
</evidence>
<keyword evidence="1" id="KW-0808">Transferase</keyword>
<evidence type="ECO:0000256" key="2">
    <source>
        <dbReference type="ARBA" id="ARBA00022741"/>
    </source>
</evidence>
<dbReference type="SUPFAM" id="SSF56112">
    <property type="entry name" value="Protein kinase-like (PK-like)"/>
    <property type="match status" value="1"/>
</dbReference>
<dbReference type="GO" id="GO:0005524">
    <property type="term" value="F:ATP binding"/>
    <property type="evidence" value="ECO:0007669"/>
    <property type="project" value="UniProtKB-UniRule"/>
</dbReference>
<name>A0ABD1YKP5_9MARC</name>
<dbReference type="SMART" id="SM00220">
    <property type="entry name" value="S_TKc"/>
    <property type="match status" value="1"/>
</dbReference>
<dbReference type="InterPro" id="IPR017441">
    <property type="entry name" value="Protein_kinase_ATP_BS"/>
</dbReference>
<reference evidence="9 10" key="1">
    <citation type="submission" date="2024-09" db="EMBL/GenBank/DDBJ databases">
        <title>Chromosome-scale assembly of Riccia fluitans.</title>
        <authorList>
            <person name="Paukszto L."/>
            <person name="Sawicki J."/>
            <person name="Karawczyk K."/>
            <person name="Piernik-Szablinska J."/>
            <person name="Szczecinska M."/>
            <person name="Mazdziarz M."/>
        </authorList>
    </citation>
    <scope>NUCLEOTIDE SEQUENCE [LARGE SCALE GENOMIC DNA]</scope>
    <source>
        <strain evidence="9">Rf_01</strain>
        <tissue evidence="9">Aerial parts of the thallus</tissue>
    </source>
</reference>
<keyword evidence="10" id="KW-1185">Reference proteome</keyword>
<sequence length="492" mass="54753">MVEVSAASSRVETAGCVDLADQLSITTPVVMVGLTEAAAMMKMLSPQGCTLAFEDSPVSVLQGFGDDSPSPSPPAATESSYKLEVGDAVTAVNDASSHNHEAGICEPAESDISDGVQSFRLPLLQIRKLRRPPLSEESGISNWKGRCTKQQSCKSSCESINREEDGGEEVQGQKEYVASIPENYEDPEAEPTSPSLTFRPLVLECPDTPCISTRRSKELNRQSSLNDTKLLITTNLKRSASIFMFDKHFEFLREIGRGSYSMVYEARDRRSKIHFAVKMSKRQFMSHDDRDHYLREIQSVSCLPEHINVVKYFRSWQQDSHFYIQMELCEGGNLRTLIDSYNGMLPESKVWNFTKQIAAGLEHIHAQGVLHLDIKPENIFVSNQGTLKIGDFGLAIRGHEWDWEEGDGGYVAPELLKDEEPGPAADMYSFGVMVYEWATGNKLPRSGPLREGRIELPVGRSWSLGNLVRSLLQVTPSSRPTANEVVNWPVDT</sequence>
<feature type="binding site" evidence="6">
    <location>
        <position position="278"/>
    </location>
    <ligand>
        <name>ATP</name>
        <dbReference type="ChEBI" id="CHEBI:30616"/>
    </ligand>
</feature>
<feature type="domain" description="Protein kinase" evidence="8">
    <location>
        <begin position="249"/>
        <end position="492"/>
    </location>
</feature>
<dbReference type="InterPro" id="IPR008271">
    <property type="entry name" value="Ser/Thr_kinase_AS"/>
</dbReference>
<dbReference type="PROSITE" id="PS00108">
    <property type="entry name" value="PROTEIN_KINASE_ST"/>
    <property type="match status" value="1"/>
</dbReference>
<comment type="similarity">
    <text evidence="5">Belongs to the protein kinase superfamily. Ser/Thr protein kinase family. GCN2 subfamily.</text>
</comment>
<protein>
    <recommendedName>
        <fullName evidence="8">Protein kinase domain-containing protein</fullName>
    </recommendedName>
</protein>
<dbReference type="AlphaFoldDB" id="A0ABD1YKP5"/>
<dbReference type="PANTHER" id="PTHR11042:SF189">
    <property type="entry name" value="PROTEIN KINASE DOMAIN-CONTAINING PROTEIN"/>
    <property type="match status" value="1"/>
</dbReference>
<evidence type="ECO:0000313" key="9">
    <source>
        <dbReference type="EMBL" id="KAL2631265.1"/>
    </source>
</evidence>
<evidence type="ECO:0000259" key="8">
    <source>
        <dbReference type="PROSITE" id="PS50011"/>
    </source>
</evidence>
<dbReference type="PROSITE" id="PS00107">
    <property type="entry name" value="PROTEIN_KINASE_ATP"/>
    <property type="match status" value="1"/>
</dbReference>
<evidence type="ECO:0000256" key="1">
    <source>
        <dbReference type="ARBA" id="ARBA00022679"/>
    </source>
</evidence>
<dbReference type="PROSITE" id="PS50011">
    <property type="entry name" value="PROTEIN_KINASE_DOM"/>
    <property type="match status" value="1"/>
</dbReference>
<keyword evidence="7" id="KW-0723">Serine/threonine-protein kinase</keyword>
<evidence type="ECO:0000256" key="7">
    <source>
        <dbReference type="RuleBase" id="RU000304"/>
    </source>
</evidence>
<dbReference type="InterPro" id="IPR011009">
    <property type="entry name" value="Kinase-like_dom_sf"/>
</dbReference>
<evidence type="ECO:0000256" key="5">
    <source>
        <dbReference type="ARBA" id="ARBA00037982"/>
    </source>
</evidence>
<proteinExistence type="inferred from homology"/>
<accession>A0ABD1YKP5</accession>
<keyword evidence="3" id="KW-0418">Kinase</keyword>
<dbReference type="GO" id="GO:0004674">
    <property type="term" value="F:protein serine/threonine kinase activity"/>
    <property type="evidence" value="ECO:0007669"/>
    <property type="project" value="UniProtKB-KW"/>
</dbReference>
<dbReference type="InterPro" id="IPR050339">
    <property type="entry name" value="CC_SR_Kinase"/>
</dbReference>
<evidence type="ECO:0000256" key="6">
    <source>
        <dbReference type="PROSITE-ProRule" id="PRU10141"/>
    </source>
</evidence>
<gene>
    <name evidence="9" type="ORF">R1flu_015951</name>
</gene>
<organism evidence="9 10">
    <name type="scientific">Riccia fluitans</name>
    <dbReference type="NCBI Taxonomy" id="41844"/>
    <lineage>
        <taxon>Eukaryota</taxon>
        <taxon>Viridiplantae</taxon>
        <taxon>Streptophyta</taxon>
        <taxon>Embryophyta</taxon>
        <taxon>Marchantiophyta</taxon>
        <taxon>Marchantiopsida</taxon>
        <taxon>Marchantiidae</taxon>
        <taxon>Marchantiales</taxon>
        <taxon>Ricciaceae</taxon>
        <taxon>Riccia</taxon>
    </lineage>
</organism>
<comment type="caution">
    <text evidence="9">The sequence shown here is derived from an EMBL/GenBank/DDBJ whole genome shotgun (WGS) entry which is preliminary data.</text>
</comment>
<dbReference type="Pfam" id="PF00069">
    <property type="entry name" value="Pkinase"/>
    <property type="match status" value="1"/>
</dbReference>
<dbReference type="InterPro" id="IPR000719">
    <property type="entry name" value="Prot_kinase_dom"/>
</dbReference>
<evidence type="ECO:0000256" key="4">
    <source>
        <dbReference type="ARBA" id="ARBA00022840"/>
    </source>
</evidence>
<keyword evidence="4 6" id="KW-0067">ATP-binding</keyword>
<keyword evidence="2 6" id="KW-0547">Nucleotide-binding</keyword>
<dbReference type="PANTHER" id="PTHR11042">
    <property type="entry name" value="EUKARYOTIC TRANSLATION INITIATION FACTOR 2-ALPHA KINASE EIF2-ALPHA KINASE -RELATED"/>
    <property type="match status" value="1"/>
</dbReference>
<dbReference type="Gene3D" id="1.10.510.10">
    <property type="entry name" value="Transferase(Phosphotransferase) domain 1"/>
    <property type="match status" value="1"/>
</dbReference>
<dbReference type="EMBL" id="JBHFFA010000004">
    <property type="protein sequence ID" value="KAL2631265.1"/>
    <property type="molecule type" value="Genomic_DNA"/>
</dbReference>
<dbReference type="Proteomes" id="UP001605036">
    <property type="component" value="Unassembled WGS sequence"/>
</dbReference>